<dbReference type="AlphaFoldDB" id="A0A9D4QV23"/>
<comment type="caution">
    <text evidence="1">The sequence shown here is derived from an EMBL/GenBank/DDBJ whole genome shotgun (WGS) entry which is preliminary data.</text>
</comment>
<protein>
    <submittedName>
        <fullName evidence="1">Uncharacterized protein</fullName>
    </submittedName>
</protein>
<dbReference type="Proteomes" id="UP000828390">
    <property type="component" value="Unassembled WGS sequence"/>
</dbReference>
<reference evidence="1" key="2">
    <citation type="submission" date="2020-11" db="EMBL/GenBank/DDBJ databases">
        <authorList>
            <person name="McCartney M.A."/>
            <person name="Auch B."/>
            <person name="Kono T."/>
            <person name="Mallez S."/>
            <person name="Becker A."/>
            <person name="Gohl D.M."/>
            <person name="Silverstein K.A.T."/>
            <person name="Koren S."/>
            <person name="Bechman K.B."/>
            <person name="Herman A."/>
            <person name="Abrahante J.E."/>
            <person name="Garbe J."/>
        </authorList>
    </citation>
    <scope>NUCLEOTIDE SEQUENCE</scope>
    <source>
        <strain evidence="1">Duluth1</strain>
        <tissue evidence="1">Whole animal</tissue>
    </source>
</reference>
<dbReference type="EMBL" id="JAIWYP010000003">
    <property type="protein sequence ID" value="KAH3844711.1"/>
    <property type="molecule type" value="Genomic_DNA"/>
</dbReference>
<evidence type="ECO:0000313" key="1">
    <source>
        <dbReference type="EMBL" id="KAH3844711.1"/>
    </source>
</evidence>
<organism evidence="1 2">
    <name type="scientific">Dreissena polymorpha</name>
    <name type="common">Zebra mussel</name>
    <name type="synonym">Mytilus polymorpha</name>
    <dbReference type="NCBI Taxonomy" id="45954"/>
    <lineage>
        <taxon>Eukaryota</taxon>
        <taxon>Metazoa</taxon>
        <taxon>Spiralia</taxon>
        <taxon>Lophotrochozoa</taxon>
        <taxon>Mollusca</taxon>
        <taxon>Bivalvia</taxon>
        <taxon>Autobranchia</taxon>
        <taxon>Heteroconchia</taxon>
        <taxon>Euheterodonta</taxon>
        <taxon>Imparidentia</taxon>
        <taxon>Neoheterodontei</taxon>
        <taxon>Myida</taxon>
        <taxon>Dreissenoidea</taxon>
        <taxon>Dreissenidae</taxon>
        <taxon>Dreissena</taxon>
    </lineage>
</organism>
<gene>
    <name evidence="1" type="ORF">DPMN_086972</name>
</gene>
<accession>A0A9D4QV23</accession>
<evidence type="ECO:0000313" key="2">
    <source>
        <dbReference type="Proteomes" id="UP000828390"/>
    </source>
</evidence>
<sequence>MSKDDIEMLLQSNLLCTADSNSSTGWMAVLSHCTSSFSSDDLDGDDILARPRKQSSTLLNPIPYAPCSFIESVGAILKFTAGATDWVN</sequence>
<proteinExistence type="predicted"/>
<reference evidence="1" key="1">
    <citation type="journal article" date="2019" name="bioRxiv">
        <title>The Genome of the Zebra Mussel, Dreissena polymorpha: A Resource for Invasive Species Research.</title>
        <authorList>
            <person name="McCartney M.A."/>
            <person name="Auch B."/>
            <person name="Kono T."/>
            <person name="Mallez S."/>
            <person name="Zhang Y."/>
            <person name="Obille A."/>
            <person name="Becker A."/>
            <person name="Abrahante J.E."/>
            <person name="Garbe J."/>
            <person name="Badalamenti J.P."/>
            <person name="Herman A."/>
            <person name="Mangelson H."/>
            <person name="Liachko I."/>
            <person name="Sullivan S."/>
            <person name="Sone E.D."/>
            <person name="Koren S."/>
            <person name="Silverstein K.A.T."/>
            <person name="Beckman K.B."/>
            <person name="Gohl D.M."/>
        </authorList>
    </citation>
    <scope>NUCLEOTIDE SEQUENCE</scope>
    <source>
        <strain evidence="1">Duluth1</strain>
        <tissue evidence="1">Whole animal</tissue>
    </source>
</reference>
<keyword evidence="2" id="KW-1185">Reference proteome</keyword>
<name>A0A9D4QV23_DREPO</name>